<feature type="transmembrane region" description="Helical" evidence="5">
    <location>
        <begin position="172"/>
        <end position="192"/>
    </location>
</feature>
<keyword evidence="4 5" id="KW-0472">Membrane</keyword>
<evidence type="ECO:0000313" key="6">
    <source>
        <dbReference type="EMBL" id="VAW61518.1"/>
    </source>
</evidence>
<feature type="transmembrane region" description="Helical" evidence="5">
    <location>
        <begin position="136"/>
        <end position="160"/>
    </location>
</feature>
<dbReference type="InterPro" id="IPR002781">
    <property type="entry name" value="TM_pro_TauE-like"/>
</dbReference>
<dbReference type="Pfam" id="PF01925">
    <property type="entry name" value="TauE"/>
    <property type="match status" value="1"/>
</dbReference>
<evidence type="ECO:0000256" key="4">
    <source>
        <dbReference type="ARBA" id="ARBA00023136"/>
    </source>
</evidence>
<feature type="transmembrane region" description="Helical" evidence="5">
    <location>
        <begin position="199"/>
        <end position="220"/>
    </location>
</feature>
<evidence type="ECO:0000256" key="2">
    <source>
        <dbReference type="ARBA" id="ARBA00022692"/>
    </source>
</evidence>
<evidence type="ECO:0000256" key="3">
    <source>
        <dbReference type="ARBA" id="ARBA00022989"/>
    </source>
</evidence>
<evidence type="ECO:0000256" key="5">
    <source>
        <dbReference type="SAM" id="Phobius"/>
    </source>
</evidence>
<comment type="subcellular location">
    <subcellularLocation>
        <location evidence="1">Membrane</location>
        <topology evidence="1">Multi-pass membrane protein</topology>
    </subcellularLocation>
</comment>
<reference evidence="6" key="1">
    <citation type="submission" date="2018-06" db="EMBL/GenBank/DDBJ databases">
        <authorList>
            <person name="Zhirakovskaya E."/>
        </authorList>
    </citation>
    <scope>NUCLEOTIDE SEQUENCE</scope>
</reference>
<proteinExistence type="predicted"/>
<dbReference type="GO" id="GO:0016020">
    <property type="term" value="C:membrane"/>
    <property type="evidence" value="ECO:0007669"/>
    <property type="project" value="UniProtKB-SubCell"/>
</dbReference>
<feature type="transmembrane region" description="Helical" evidence="5">
    <location>
        <begin position="12"/>
        <end position="44"/>
    </location>
</feature>
<gene>
    <name evidence="6" type="ORF">MNBD_GAMMA11-2546</name>
</gene>
<feature type="transmembrane region" description="Helical" evidence="5">
    <location>
        <begin position="226"/>
        <end position="244"/>
    </location>
</feature>
<organism evidence="6">
    <name type="scientific">hydrothermal vent metagenome</name>
    <dbReference type="NCBI Taxonomy" id="652676"/>
    <lineage>
        <taxon>unclassified sequences</taxon>
        <taxon>metagenomes</taxon>
        <taxon>ecological metagenomes</taxon>
    </lineage>
</organism>
<dbReference type="AlphaFoldDB" id="A0A3B0WZT2"/>
<name>A0A3B0WZT2_9ZZZZ</name>
<protein>
    <submittedName>
        <fullName evidence="6">Putative membrane protein</fullName>
    </submittedName>
</protein>
<sequence length="247" mass="27679">MHTLLSFSHTELFLVGLIFIWTGFVRSGLGFGGAALGLPLMLFIYNQPLFWLPVIGAHLLFFSGITLRSRLKSVDWAYLKKALLIIMPFTLAGVFGLIRLPTQWLIFFIYSVTLFYSMLWIFDVKLHSNNIWIDRFLLSIGGYVAGTSLTGAPLIVAVFMRNVVPGLLRNTLFVLWFIIVSIKMTAFVVVGIKLNLISALVLLPIAATGHVVGLKVHRYILLNDVLFRRVIGVFLCVISGLGLYQML</sequence>
<dbReference type="EMBL" id="UOFG01000148">
    <property type="protein sequence ID" value="VAW61518.1"/>
    <property type="molecule type" value="Genomic_DNA"/>
</dbReference>
<evidence type="ECO:0000256" key="1">
    <source>
        <dbReference type="ARBA" id="ARBA00004141"/>
    </source>
</evidence>
<keyword evidence="2 5" id="KW-0812">Transmembrane</keyword>
<feature type="transmembrane region" description="Helical" evidence="5">
    <location>
        <begin position="79"/>
        <end position="98"/>
    </location>
</feature>
<feature type="transmembrane region" description="Helical" evidence="5">
    <location>
        <begin position="104"/>
        <end position="124"/>
    </location>
</feature>
<keyword evidence="3 5" id="KW-1133">Transmembrane helix</keyword>
<accession>A0A3B0WZT2</accession>
<feature type="transmembrane region" description="Helical" evidence="5">
    <location>
        <begin position="50"/>
        <end position="67"/>
    </location>
</feature>